<dbReference type="Gene3D" id="3.40.50.1000">
    <property type="entry name" value="HAD superfamily/HAD-like"/>
    <property type="match status" value="1"/>
</dbReference>
<dbReference type="PIRSF" id="PIRSF017434">
    <property type="entry name" value="Purine_5'-nucleotidase"/>
    <property type="match status" value="1"/>
</dbReference>
<evidence type="ECO:0000256" key="4">
    <source>
        <dbReference type="ARBA" id="ARBA00022842"/>
    </source>
</evidence>
<accession>A0A6J8F0T9</accession>
<sequence>MSQSEITEDMPSQASDTSDIRTLKVYKREAYKRVFVNRGLLLDTVKFYGFDMDYTIAVYKSPEYETLGFDLIKNKLLEMGYPEPIGEFEYDPTFPIRGLWFDSTYGNLLKCDPFGNIMVCVHGFKFMNRHEIHKIYPNKFVNREDDPNRFRIFNTLYELPGIYILACIVDFFSNHEDFKKVDTGVKSGDITMTYMSIYQDVLAATDYVHTKTGPLKTETAKNLEKYVIKDDRLPVLLDRMRLHGSKVFLATNSDYIYTNKVMKYLLDYDEKRDWTDYFDYIVVDARKPLFFEGGTILREVVRDTGKLQIGSHTGPIKSGKIYSGGSVGVFSDIMGVLDKEVLYIGDHIFGDILKSKKMRGWRTFLIVPELAHELRVWTEKQDFFTQLEDFDANIGEIYRNLDSSSNTKPDISNIQKAIRDVTHHMDMAYGMLGSLFRSGSRQTFFGNQVMRYADLYAASFLNLLHYPFSYVFRSPAMLMPHESTVRHEDRLPQEAEVMASRSRELKDAEERRKRLQRSDSTVPHLYANTPHQLTQILDDEESLSDSN</sequence>
<keyword evidence="9" id="KW-1185">Reference proteome</keyword>
<dbReference type="AlphaFoldDB" id="A0A6J8F0T9"/>
<dbReference type="NCBIfam" id="TIGR02244">
    <property type="entry name" value="HAD-IG-Ncltidse"/>
    <property type="match status" value="1"/>
</dbReference>
<keyword evidence="3 8" id="KW-0378">Hydrolase</keyword>
<gene>
    <name evidence="8" type="ORF">MCOR_58052</name>
</gene>
<proteinExistence type="inferred from homology"/>
<evidence type="ECO:0000313" key="8">
    <source>
        <dbReference type="EMBL" id="CAC5426330.1"/>
    </source>
</evidence>
<evidence type="ECO:0000256" key="6">
    <source>
        <dbReference type="PIRSR" id="PIRSR017434-2"/>
    </source>
</evidence>
<reference evidence="8 9" key="1">
    <citation type="submission" date="2020-06" db="EMBL/GenBank/DDBJ databases">
        <authorList>
            <person name="Li R."/>
            <person name="Bekaert M."/>
        </authorList>
    </citation>
    <scope>NUCLEOTIDE SEQUENCE [LARGE SCALE GENOMIC DNA]</scope>
    <source>
        <strain evidence="9">wild</strain>
    </source>
</reference>
<comment type="cofactor">
    <cofactor evidence="6">
        <name>Mg(2+)</name>
        <dbReference type="ChEBI" id="CHEBI:18420"/>
    </cofactor>
    <text evidence="6">Binds 1 Mg(2+) ion per subunit.</text>
</comment>
<comment type="similarity">
    <text evidence="1">Belongs to the 5'(3')-deoxyribonucleotidase family.</text>
</comment>
<name>A0A6J8F0T9_MYTCO</name>
<feature type="binding site" evidence="6">
    <location>
        <position position="51"/>
    </location>
    <ligand>
        <name>Mg(2+)</name>
        <dbReference type="ChEBI" id="CHEBI:18420"/>
    </ligand>
</feature>
<dbReference type="GO" id="GO:0046037">
    <property type="term" value="P:GMP metabolic process"/>
    <property type="evidence" value="ECO:0007669"/>
    <property type="project" value="UniProtKB-ARBA"/>
</dbReference>
<evidence type="ECO:0000256" key="5">
    <source>
        <dbReference type="PIRSR" id="PIRSR017434-1"/>
    </source>
</evidence>
<dbReference type="PANTHER" id="PTHR12103:SF15">
    <property type="entry name" value="CYTOSOLIC PURINE 5'-NUCLEOTIDASE"/>
    <property type="match status" value="1"/>
</dbReference>
<dbReference type="EC" id="3.1.3.5" evidence="8"/>
<evidence type="ECO:0000256" key="2">
    <source>
        <dbReference type="ARBA" id="ARBA00022723"/>
    </source>
</evidence>
<feature type="active site" description="Proton donor" evidence="5">
    <location>
        <position position="53"/>
    </location>
</feature>
<protein>
    <submittedName>
        <fullName evidence="8">E3.1.3.5</fullName>
        <ecNumber evidence="8">3.1.3.5</ecNumber>
    </submittedName>
</protein>
<dbReference type="Pfam" id="PF05761">
    <property type="entry name" value="5_nucleotid"/>
    <property type="match status" value="1"/>
</dbReference>
<dbReference type="Proteomes" id="UP000507470">
    <property type="component" value="Unassembled WGS sequence"/>
</dbReference>
<feature type="binding site" evidence="6">
    <location>
        <position position="346"/>
    </location>
    <ligand>
        <name>Mg(2+)</name>
        <dbReference type="ChEBI" id="CHEBI:18420"/>
    </ligand>
</feature>
<evidence type="ECO:0000256" key="7">
    <source>
        <dbReference type="SAM" id="MobiDB-lite"/>
    </source>
</evidence>
<evidence type="ECO:0000256" key="3">
    <source>
        <dbReference type="ARBA" id="ARBA00022801"/>
    </source>
</evidence>
<dbReference type="InterPro" id="IPR008380">
    <property type="entry name" value="HAD-SF_hydro_IG_5-nucl"/>
</dbReference>
<dbReference type="InterPro" id="IPR023214">
    <property type="entry name" value="HAD_sf"/>
</dbReference>
<evidence type="ECO:0000256" key="1">
    <source>
        <dbReference type="ARBA" id="ARBA00009589"/>
    </source>
</evidence>
<dbReference type="PANTHER" id="PTHR12103">
    <property type="entry name" value="5'-NUCLEOTIDASE DOMAIN-CONTAINING"/>
    <property type="match status" value="1"/>
</dbReference>
<feature type="region of interest" description="Disordered" evidence="7">
    <location>
        <begin position="502"/>
        <end position="524"/>
    </location>
</feature>
<dbReference type="SUPFAM" id="SSF56784">
    <property type="entry name" value="HAD-like"/>
    <property type="match status" value="1"/>
</dbReference>
<dbReference type="GO" id="GO:0008253">
    <property type="term" value="F:5'-nucleotidase activity"/>
    <property type="evidence" value="ECO:0007669"/>
    <property type="project" value="UniProtKB-EC"/>
</dbReference>
<organism evidence="8 9">
    <name type="scientific">Mytilus coruscus</name>
    <name type="common">Sea mussel</name>
    <dbReference type="NCBI Taxonomy" id="42192"/>
    <lineage>
        <taxon>Eukaryota</taxon>
        <taxon>Metazoa</taxon>
        <taxon>Spiralia</taxon>
        <taxon>Lophotrochozoa</taxon>
        <taxon>Mollusca</taxon>
        <taxon>Bivalvia</taxon>
        <taxon>Autobranchia</taxon>
        <taxon>Pteriomorphia</taxon>
        <taxon>Mytilida</taxon>
        <taxon>Mytiloidea</taxon>
        <taxon>Mytilidae</taxon>
        <taxon>Mytilinae</taxon>
        <taxon>Mytilus</taxon>
    </lineage>
</organism>
<dbReference type="FunFam" id="3.40.50.1000:FF:000021">
    <property type="entry name" value="NT5C2 isoform 1"/>
    <property type="match status" value="1"/>
</dbReference>
<keyword evidence="4 6" id="KW-0460">Magnesium</keyword>
<feature type="compositionally biased region" description="Basic and acidic residues" evidence="7">
    <location>
        <begin position="502"/>
        <end position="512"/>
    </location>
</feature>
<dbReference type="EMBL" id="CACVKT020010427">
    <property type="protein sequence ID" value="CAC5426330.1"/>
    <property type="molecule type" value="Genomic_DNA"/>
</dbReference>
<feature type="active site" description="Nucleophile" evidence="5">
    <location>
        <position position="51"/>
    </location>
</feature>
<dbReference type="CDD" id="cd07522">
    <property type="entry name" value="HAD_cN-II"/>
    <property type="match status" value="1"/>
</dbReference>
<dbReference type="InterPro" id="IPR036412">
    <property type="entry name" value="HAD-like_sf"/>
</dbReference>
<dbReference type="GO" id="GO:0046872">
    <property type="term" value="F:metal ion binding"/>
    <property type="evidence" value="ECO:0007669"/>
    <property type="project" value="UniProtKB-KW"/>
</dbReference>
<feature type="binding site" evidence="6">
    <location>
        <position position="53"/>
    </location>
    <ligand>
        <name>GMP</name>
        <dbReference type="ChEBI" id="CHEBI:58115"/>
    </ligand>
</feature>
<evidence type="ECO:0000313" key="9">
    <source>
        <dbReference type="Proteomes" id="UP000507470"/>
    </source>
</evidence>
<dbReference type="OrthoDB" id="10252832at2759"/>
<dbReference type="InterPro" id="IPR016695">
    <property type="entry name" value="Pur_nucleotidase"/>
</dbReference>
<keyword evidence="2 6" id="KW-0479">Metal-binding</keyword>